<dbReference type="AlphaFoldDB" id="A0A0J7JZB8"/>
<dbReference type="Proteomes" id="UP000036403">
    <property type="component" value="Unassembled WGS sequence"/>
</dbReference>
<sequence length="114" mass="13208">MSPVNCENLFRALPCLHNFIMMGEEGRNLNDREYCSRNIIDVETEDGTITDGEWKKNYSSNFARFDRVGANRAGDTAKGMRNYLRDYFISSIGEEQAPWQYIRAFRGDIINLPE</sequence>
<comment type="caution">
    <text evidence="1">The sequence shown here is derived from an EMBL/GenBank/DDBJ whole genome shotgun (WGS) entry which is preliminary data.</text>
</comment>
<accession>A0A0J7JZB8</accession>
<proteinExistence type="predicted"/>
<dbReference type="PaxDb" id="67767-A0A0J7JZB8"/>
<gene>
    <name evidence="1" type="ORF">RF55_20100</name>
</gene>
<organism evidence="1 2">
    <name type="scientific">Lasius niger</name>
    <name type="common">Black garden ant</name>
    <dbReference type="NCBI Taxonomy" id="67767"/>
    <lineage>
        <taxon>Eukaryota</taxon>
        <taxon>Metazoa</taxon>
        <taxon>Ecdysozoa</taxon>
        <taxon>Arthropoda</taxon>
        <taxon>Hexapoda</taxon>
        <taxon>Insecta</taxon>
        <taxon>Pterygota</taxon>
        <taxon>Neoptera</taxon>
        <taxon>Endopterygota</taxon>
        <taxon>Hymenoptera</taxon>
        <taxon>Apocrita</taxon>
        <taxon>Aculeata</taxon>
        <taxon>Formicoidea</taxon>
        <taxon>Formicidae</taxon>
        <taxon>Formicinae</taxon>
        <taxon>Lasius</taxon>
        <taxon>Lasius</taxon>
    </lineage>
</organism>
<evidence type="ECO:0000313" key="2">
    <source>
        <dbReference type="Proteomes" id="UP000036403"/>
    </source>
</evidence>
<keyword evidence="2" id="KW-1185">Reference proteome</keyword>
<dbReference type="EMBL" id="LBMM01019924">
    <property type="protein sequence ID" value="KMQ83422.1"/>
    <property type="molecule type" value="Genomic_DNA"/>
</dbReference>
<evidence type="ECO:0000313" key="1">
    <source>
        <dbReference type="EMBL" id="KMQ83422.1"/>
    </source>
</evidence>
<protein>
    <submittedName>
        <fullName evidence="1">Nuclease harbi1-like protein</fullName>
    </submittedName>
</protein>
<name>A0A0J7JZB8_LASNI</name>
<reference evidence="1 2" key="1">
    <citation type="submission" date="2015-04" db="EMBL/GenBank/DDBJ databases">
        <title>Lasius niger genome sequencing.</title>
        <authorList>
            <person name="Konorov E.A."/>
            <person name="Nikitin M.A."/>
            <person name="Kirill M.V."/>
            <person name="Chang P."/>
        </authorList>
    </citation>
    <scope>NUCLEOTIDE SEQUENCE [LARGE SCALE GENOMIC DNA]</scope>
    <source>
        <tissue evidence="1">Whole</tissue>
    </source>
</reference>